<dbReference type="PROSITE" id="PS50110">
    <property type="entry name" value="RESPONSE_REGULATORY"/>
    <property type="match status" value="1"/>
</dbReference>
<evidence type="ECO:0000256" key="2">
    <source>
        <dbReference type="ARBA" id="ARBA00023012"/>
    </source>
</evidence>
<keyword evidence="6" id="KW-1185">Reference proteome</keyword>
<dbReference type="InterPro" id="IPR050595">
    <property type="entry name" value="Bact_response_regulator"/>
</dbReference>
<reference evidence="5 6" key="1">
    <citation type="submission" date="2019-08" db="EMBL/GenBank/DDBJ databases">
        <title>Draft genome analysis of Rheinheimera tangshanensis isolated from the roots of fresh rice plants (Oryza sativa).</title>
        <authorList>
            <person name="Yu Q."/>
            <person name="Qi Y."/>
            <person name="Zhang H."/>
            <person name="Pu J."/>
        </authorList>
    </citation>
    <scope>NUCLEOTIDE SEQUENCE [LARGE SCALE GENOMIC DNA]</scope>
    <source>
        <strain evidence="5 6">JA3-B52</strain>
    </source>
</reference>
<evidence type="ECO:0000256" key="1">
    <source>
        <dbReference type="ARBA" id="ARBA00022553"/>
    </source>
</evidence>
<comment type="caution">
    <text evidence="5">The sequence shown here is derived from an EMBL/GenBank/DDBJ whole genome shotgun (WGS) entry which is preliminary data.</text>
</comment>
<feature type="modified residue" description="4-aspartylphosphate" evidence="3">
    <location>
        <position position="69"/>
    </location>
</feature>
<evidence type="ECO:0000313" key="5">
    <source>
        <dbReference type="EMBL" id="TXK81803.1"/>
    </source>
</evidence>
<feature type="domain" description="Response regulatory" evidence="4">
    <location>
        <begin position="11"/>
        <end position="134"/>
    </location>
</feature>
<dbReference type="RefSeq" id="WP_147903903.1">
    <property type="nucleotide sequence ID" value="NZ_BAAAGC010000008.1"/>
</dbReference>
<dbReference type="Proteomes" id="UP000321814">
    <property type="component" value="Unassembled WGS sequence"/>
</dbReference>
<gene>
    <name evidence="5" type="ORF">FU839_07900</name>
</gene>
<dbReference type="SMART" id="SM00448">
    <property type="entry name" value="REC"/>
    <property type="match status" value="1"/>
</dbReference>
<dbReference type="SUPFAM" id="SSF52172">
    <property type="entry name" value="CheY-like"/>
    <property type="match status" value="1"/>
</dbReference>
<dbReference type="InterPro" id="IPR011006">
    <property type="entry name" value="CheY-like_superfamily"/>
</dbReference>
<evidence type="ECO:0000313" key="6">
    <source>
        <dbReference type="Proteomes" id="UP000321814"/>
    </source>
</evidence>
<accession>A0A5C8LZZ6</accession>
<dbReference type="EMBL" id="VRLR01000003">
    <property type="protein sequence ID" value="TXK81803.1"/>
    <property type="molecule type" value="Genomic_DNA"/>
</dbReference>
<sequence length="152" mass="17439">MQTKVKVREQKILLVDDLEYNRQLLRNNLTALFSKEKLRYRAFNYFQAHNASTALLTFSQQLPELVFLDIELPDGSGLELLKRFKELKPECFVVMVSGVSTLENVKTSIASGAASFIVKPFTGDKILAVLKQFDRYYNKLPKVIEEPLIQKP</sequence>
<dbReference type="OrthoDB" id="5637927at2"/>
<keyword evidence="1 3" id="KW-0597">Phosphoprotein</keyword>
<organism evidence="5 6">
    <name type="scientific">Rheinheimera tangshanensis</name>
    <dbReference type="NCBI Taxonomy" id="400153"/>
    <lineage>
        <taxon>Bacteria</taxon>
        <taxon>Pseudomonadati</taxon>
        <taxon>Pseudomonadota</taxon>
        <taxon>Gammaproteobacteria</taxon>
        <taxon>Chromatiales</taxon>
        <taxon>Chromatiaceae</taxon>
        <taxon>Rheinheimera</taxon>
    </lineage>
</organism>
<dbReference type="AlphaFoldDB" id="A0A5C8LZZ6"/>
<evidence type="ECO:0000259" key="4">
    <source>
        <dbReference type="PROSITE" id="PS50110"/>
    </source>
</evidence>
<protein>
    <submittedName>
        <fullName evidence="5">Response regulator</fullName>
    </submittedName>
</protein>
<proteinExistence type="predicted"/>
<keyword evidence="2" id="KW-0902">Two-component regulatory system</keyword>
<dbReference type="Pfam" id="PF00072">
    <property type="entry name" value="Response_reg"/>
    <property type="match status" value="1"/>
</dbReference>
<name>A0A5C8LZZ6_9GAMM</name>
<dbReference type="InterPro" id="IPR001789">
    <property type="entry name" value="Sig_transdc_resp-reg_receiver"/>
</dbReference>
<dbReference type="PANTHER" id="PTHR44591">
    <property type="entry name" value="STRESS RESPONSE REGULATOR PROTEIN 1"/>
    <property type="match status" value="1"/>
</dbReference>
<dbReference type="Gene3D" id="3.40.50.2300">
    <property type="match status" value="1"/>
</dbReference>
<evidence type="ECO:0000256" key="3">
    <source>
        <dbReference type="PROSITE-ProRule" id="PRU00169"/>
    </source>
</evidence>
<dbReference type="GO" id="GO:0000160">
    <property type="term" value="P:phosphorelay signal transduction system"/>
    <property type="evidence" value="ECO:0007669"/>
    <property type="project" value="UniProtKB-KW"/>
</dbReference>
<dbReference type="PANTHER" id="PTHR44591:SF14">
    <property type="entry name" value="PROTEIN PILG"/>
    <property type="match status" value="1"/>
</dbReference>